<dbReference type="EMBL" id="VLTL01000125">
    <property type="protein sequence ID" value="KAA0159680.1"/>
    <property type="molecule type" value="Genomic_DNA"/>
</dbReference>
<feature type="compositionally biased region" description="Basic and acidic residues" evidence="9">
    <location>
        <begin position="273"/>
        <end position="303"/>
    </location>
</feature>
<dbReference type="FunFam" id="3.40.50.150:FF:000216">
    <property type="entry name" value="S-adenosylmethionine-dependent methyltransferase, putative"/>
    <property type="match status" value="1"/>
</dbReference>
<evidence type="ECO:0000256" key="1">
    <source>
        <dbReference type="ARBA" id="ARBA00004123"/>
    </source>
</evidence>
<evidence type="ECO:0000256" key="5">
    <source>
        <dbReference type="ARBA" id="ARBA00022603"/>
    </source>
</evidence>
<dbReference type="Gene3D" id="3.40.50.150">
    <property type="entry name" value="Vaccinia Virus protein VP39"/>
    <property type="match status" value="1"/>
</dbReference>
<dbReference type="Pfam" id="PF12589">
    <property type="entry name" value="WBS_methylT"/>
    <property type="match status" value="1"/>
</dbReference>
<dbReference type="GO" id="GO:0070476">
    <property type="term" value="P:rRNA (guanine-N7)-methylation"/>
    <property type="evidence" value="ECO:0007669"/>
    <property type="project" value="InterPro"/>
</dbReference>
<reference evidence="12 13" key="1">
    <citation type="submission" date="2019-07" db="EMBL/GenBank/DDBJ databases">
        <title>Genomes of Cafeteria roenbergensis.</title>
        <authorList>
            <person name="Fischer M.G."/>
            <person name="Hackl T."/>
            <person name="Roman M."/>
        </authorList>
    </citation>
    <scope>NUCLEOTIDE SEQUENCE [LARGE SCALE GENOMIC DNA]</scope>
    <source>
        <strain evidence="12 13">RCC970-E3</strain>
    </source>
</reference>
<evidence type="ECO:0000256" key="9">
    <source>
        <dbReference type="SAM" id="MobiDB-lite"/>
    </source>
</evidence>
<evidence type="ECO:0000313" key="12">
    <source>
        <dbReference type="EMBL" id="KAA0159680.1"/>
    </source>
</evidence>
<dbReference type="InterPro" id="IPR013216">
    <property type="entry name" value="Methyltransf_11"/>
</dbReference>
<evidence type="ECO:0000259" key="11">
    <source>
        <dbReference type="Pfam" id="PF12589"/>
    </source>
</evidence>
<comment type="similarity">
    <text evidence="3">Belongs to the class I-like SAM-binding methyltransferase superfamily. BUD23/WBSCR22 family.</text>
</comment>
<evidence type="ECO:0000259" key="10">
    <source>
        <dbReference type="Pfam" id="PF08241"/>
    </source>
</evidence>
<gene>
    <name evidence="12" type="ORF">FNF28_05785</name>
</gene>
<feature type="domain" description="Methyltransferase type 11" evidence="10">
    <location>
        <begin position="59"/>
        <end position="160"/>
    </location>
</feature>
<name>A0A5A8D612_CAFRO</name>
<dbReference type="SUPFAM" id="SSF53335">
    <property type="entry name" value="S-adenosyl-L-methionine-dependent methyltransferases"/>
    <property type="match status" value="1"/>
</dbReference>
<dbReference type="InterPro" id="IPR039769">
    <property type="entry name" value="Bud23-like"/>
</dbReference>
<keyword evidence="6" id="KW-0808">Transferase</keyword>
<evidence type="ECO:0000256" key="3">
    <source>
        <dbReference type="ARBA" id="ARBA00005547"/>
    </source>
</evidence>
<dbReference type="Pfam" id="PF08241">
    <property type="entry name" value="Methyltransf_11"/>
    <property type="match status" value="1"/>
</dbReference>
<dbReference type="GO" id="GO:0016435">
    <property type="term" value="F:rRNA (guanine) methyltransferase activity"/>
    <property type="evidence" value="ECO:0007669"/>
    <property type="project" value="InterPro"/>
</dbReference>
<feature type="region of interest" description="Disordered" evidence="9">
    <location>
        <begin position="270"/>
        <end position="330"/>
    </location>
</feature>
<dbReference type="PANTHER" id="PTHR12734:SF0">
    <property type="entry name" value="18S RRNA (GUANINE-N(7))-METHYLTRANSFERASE-RELATED"/>
    <property type="match status" value="1"/>
</dbReference>
<keyword evidence="4" id="KW-0963">Cytoplasm</keyword>
<sequence>MAAASGTRPEHMAPAEVFYDGTEAKKYTSSSRIIDVQAQMAHRCIELMALPPGHRCFILDIGCGSGLSGEALSSAGHAWVGTDISADMLTVGLARGTPGDTLLSDMGQGLPFRTGSFDGAISVSAVQWLCYATQKSHQPYRRIRAFFASLYRCLKRGARAALQIYPENAAHLEMLSAAAAKAGFRGGLVVDFPNSTKAKKYYLCLVAGSGERDDSAAAATSAAGAAAGAAADSSSSSASDGDLKHSDAAMEATDGMGSAMTSSGLVVAMGRRSSSDFEKRRRSRAQDRVGAHAPARKEWVLRKKEQRRAKGLPTRSDSKYTGRRRPDRIT</sequence>
<evidence type="ECO:0000256" key="4">
    <source>
        <dbReference type="ARBA" id="ARBA00022490"/>
    </source>
</evidence>
<evidence type="ECO:0008006" key="14">
    <source>
        <dbReference type="Google" id="ProtNLM"/>
    </source>
</evidence>
<protein>
    <recommendedName>
        <fullName evidence="14">18S rRNA (guanine(1575)-N(7))-methyltransferase Bud23 C-terminal domain-containing protein</fullName>
    </recommendedName>
</protein>
<comment type="subcellular location">
    <subcellularLocation>
        <location evidence="2">Cytoplasm</location>
    </subcellularLocation>
    <subcellularLocation>
        <location evidence="1">Nucleus</location>
    </subcellularLocation>
</comment>
<dbReference type="GO" id="GO:0005730">
    <property type="term" value="C:nucleolus"/>
    <property type="evidence" value="ECO:0007669"/>
    <property type="project" value="TreeGrafter"/>
</dbReference>
<evidence type="ECO:0000256" key="6">
    <source>
        <dbReference type="ARBA" id="ARBA00022679"/>
    </source>
</evidence>
<accession>A0A5A8D612</accession>
<keyword evidence="5" id="KW-0489">Methyltransferase</keyword>
<dbReference type="PANTHER" id="PTHR12734">
    <property type="entry name" value="METHYLTRANSFERASE-RELATED"/>
    <property type="match status" value="1"/>
</dbReference>
<dbReference type="GO" id="GO:0005737">
    <property type="term" value="C:cytoplasm"/>
    <property type="evidence" value="ECO:0007669"/>
    <property type="project" value="UniProtKB-SubCell"/>
</dbReference>
<evidence type="ECO:0000256" key="8">
    <source>
        <dbReference type="ARBA" id="ARBA00023242"/>
    </source>
</evidence>
<feature type="compositionally biased region" description="Basic residues" evidence="9">
    <location>
        <begin position="321"/>
        <end position="330"/>
    </location>
</feature>
<keyword evidence="7" id="KW-0949">S-adenosyl-L-methionine</keyword>
<organism evidence="12 13">
    <name type="scientific">Cafeteria roenbergensis</name>
    <name type="common">Marine flagellate</name>
    <dbReference type="NCBI Taxonomy" id="33653"/>
    <lineage>
        <taxon>Eukaryota</taxon>
        <taxon>Sar</taxon>
        <taxon>Stramenopiles</taxon>
        <taxon>Bigyra</taxon>
        <taxon>Opalozoa</taxon>
        <taxon>Bicosoecida</taxon>
        <taxon>Cafeteriaceae</taxon>
        <taxon>Cafeteria</taxon>
    </lineage>
</organism>
<dbReference type="Proteomes" id="UP000324907">
    <property type="component" value="Unassembled WGS sequence"/>
</dbReference>
<proteinExistence type="inferred from homology"/>
<keyword evidence="8" id="KW-0539">Nucleus</keyword>
<comment type="caution">
    <text evidence="12">The sequence shown here is derived from an EMBL/GenBank/DDBJ whole genome shotgun (WGS) entry which is preliminary data.</text>
</comment>
<feature type="domain" description="18S rRNA (guanine(1575)-N(7))-methyltransferase Bud23 C-terminal" evidence="11">
    <location>
        <begin position="273"/>
        <end position="326"/>
    </location>
</feature>
<evidence type="ECO:0000256" key="7">
    <source>
        <dbReference type="ARBA" id="ARBA00022691"/>
    </source>
</evidence>
<evidence type="ECO:0000313" key="13">
    <source>
        <dbReference type="Proteomes" id="UP000324907"/>
    </source>
</evidence>
<dbReference type="InterPro" id="IPR029063">
    <property type="entry name" value="SAM-dependent_MTases_sf"/>
</dbReference>
<evidence type="ECO:0000256" key="2">
    <source>
        <dbReference type="ARBA" id="ARBA00004496"/>
    </source>
</evidence>
<dbReference type="AlphaFoldDB" id="A0A5A8D612"/>
<dbReference type="CDD" id="cd02440">
    <property type="entry name" value="AdoMet_MTases"/>
    <property type="match status" value="1"/>
</dbReference>
<dbReference type="InterPro" id="IPR022238">
    <property type="entry name" value="Bud23_C"/>
</dbReference>